<dbReference type="Pfam" id="PF02720">
    <property type="entry name" value="DUF222"/>
    <property type="match status" value="1"/>
</dbReference>
<gene>
    <name evidence="3" type="ORF">GCM10011600_09760</name>
</gene>
<sequence>MVTFRDEPPPGDFARVDARMQADAGVIDAIVAADRMIASLTAAKLGLIEFAHATQVGPSPHVLAEREFRAELATALRISERSAETLIDEAEILARHLPTTRAALAEGRITPRQARILVDELGGLDDGERDHLERRMLDAADQSAASFQRAIKRLRETRDADQAADRHRRAREGRQVTCQPGRDGMAWLVAHLPAAEALAIDSRLDDLARGLARLRGETGDDRSLAQLRADAFGDVLLDRDTRASRRFGDAKPTVVVTVPISVLMGASDAPAEIVGYGPIDDETARELTAEAPVLRRMLTDPRDDAIIALGRTRYRMTDDLRLLLTVRDGRCRFAGCFRRVAACDLDHTQAWADGGTTDACNLEHLCRGHHTLKHETRWRVEAHHPDGTIDWASPTGRRHRSRPARAVGADPPP</sequence>
<comment type="caution">
    <text evidence="3">The sequence shown here is derived from an EMBL/GenBank/DDBJ whole genome shotgun (WGS) entry which is preliminary data.</text>
</comment>
<dbReference type="AlphaFoldDB" id="A0A8J3LZL7"/>
<dbReference type="InterPro" id="IPR003615">
    <property type="entry name" value="HNH_nuc"/>
</dbReference>
<dbReference type="Gene3D" id="1.10.30.50">
    <property type="match status" value="1"/>
</dbReference>
<feature type="region of interest" description="Disordered" evidence="1">
    <location>
        <begin position="386"/>
        <end position="413"/>
    </location>
</feature>
<keyword evidence="4" id="KW-1185">Reference proteome</keyword>
<accession>A0A8J3LZL7</accession>
<evidence type="ECO:0000259" key="2">
    <source>
        <dbReference type="Pfam" id="PF02720"/>
    </source>
</evidence>
<dbReference type="Proteomes" id="UP000617531">
    <property type="component" value="Unassembled WGS sequence"/>
</dbReference>
<reference evidence="3" key="2">
    <citation type="submission" date="2020-09" db="EMBL/GenBank/DDBJ databases">
        <authorList>
            <person name="Sun Q."/>
            <person name="Zhou Y."/>
        </authorList>
    </citation>
    <scope>NUCLEOTIDE SEQUENCE</scope>
    <source>
        <strain evidence="3">CGMCC 1.16548</strain>
    </source>
</reference>
<proteinExistence type="predicted"/>
<protein>
    <submittedName>
        <fullName evidence="3">HNH endonuclease</fullName>
    </submittedName>
</protein>
<evidence type="ECO:0000256" key="1">
    <source>
        <dbReference type="SAM" id="MobiDB-lite"/>
    </source>
</evidence>
<dbReference type="InterPro" id="IPR003870">
    <property type="entry name" value="DUF222"/>
</dbReference>
<organism evidence="3 4">
    <name type="scientific">Pseudolysinimonas yzui</name>
    <dbReference type="NCBI Taxonomy" id="2708254"/>
    <lineage>
        <taxon>Bacteria</taxon>
        <taxon>Bacillati</taxon>
        <taxon>Actinomycetota</taxon>
        <taxon>Actinomycetes</taxon>
        <taxon>Micrococcales</taxon>
        <taxon>Microbacteriaceae</taxon>
        <taxon>Pseudolysinimonas</taxon>
    </lineage>
</organism>
<keyword evidence="3" id="KW-0378">Hydrolase</keyword>
<evidence type="ECO:0000313" key="4">
    <source>
        <dbReference type="Proteomes" id="UP000617531"/>
    </source>
</evidence>
<dbReference type="EMBL" id="BNAI01000001">
    <property type="protein sequence ID" value="GHF10662.1"/>
    <property type="molecule type" value="Genomic_DNA"/>
</dbReference>
<dbReference type="RefSeq" id="WP_191282245.1">
    <property type="nucleotide sequence ID" value="NZ_BNAI01000001.1"/>
</dbReference>
<reference evidence="3" key="1">
    <citation type="journal article" date="2014" name="Int. J. Syst. Evol. Microbiol.">
        <title>Complete genome sequence of Corynebacterium casei LMG S-19264T (=DSM 44701T), isolated from a smear-ripened cheese.</title>
        <authorList>
            <consortium name="US DOE Joint Genome Institute (JGI-PGF)"/>
            <person name="Walter F."/>
            <person name="Albersmeier A."/>
            <person name="Kalinowski J."/>
            <person name="Ruckert C."/>
        </authorList>
    </citation>
    <scope>NUCLEOTIDE SEQUENCE</scope>
    <source>
        <strain evidence="3">CGMCC 1.16548</strain>
    </source>
</reference>
<keyword evidence="3" id="KW-0255">Endonuclease</keyword>
<name>A0A8J3LZL7_9MICO</name>
<feature type="domain" description="DUF222" evidence="2">
    <location>
        <begin position="56"/>
        <end position="328"/>
    </location>
</feature>
<dbReference type="GO" id="GO:0004519">
    <property type="term" value="F:endonuclease activity"/>
    <property type="evidence" value="ECO:0007669"/>
    <property type="project" value="UniProtKB-KW"/>
</dbReference>
<dbReference type="CDD" id="cd00085">
    <property type="entry name" value="HNHc"/>
    <property type="match status" value="1"/>
</dbReference>
<keyword evidence="3" id="KW-0540">Nuclease</keyword>
<evidence type="ECO:0000313" key="3">
    <source>
        <dbReference type="EMBL" id="GHF10662.1"/>
    </source>
</evidence>